<name>A0ABW2TY97_9PSEU</name>
<evidence type="ECO:0000313" key="2">
    <source>
        <dbReference type="EMBL" id="MFC7617418.1"/>
    </source>
</evidence>
<reference evidence="3" key="1">
    <citation type="journal article" date="2019" name="Int. J. Syst. Evol. Microbiol.">
        <title>The Global Catalogue of Microorganisms (GCM) 10K type strain sequencing project: providing services to taxonomists for standard genome sequencing and annotation.</title>
        <authorList>
            <consortium name="The Broad Institute Genomics Platform"/>
            <consortium name="The Broad Institute Genome Sequencing Center for Infectious Disease"/>
            <person name="Wu L."/>
            <person name="Ma J."/>
        </authorList>
    </citation>
    <scope>NUCLEOTIDE SEQUENCE [LARGE SCALE GENOMIC DNA]</scope>
    <source>
        <strain evidence="3">JCM 17695</strain>
    </source>
</reference>
<sequence length="62" mass="6009">MDLDHLTPAGIDASSAVGGDPFAAPAAHAPGSRARALAGLSAAGGGGMQFSWVFTTISAPEV</sequence>
<evidence type="ECO:0000256" key="1">
    <source>
        <dbReference type="SAM" id="MobiDB-lite"/>
    </source>
</evidence>
<dbReference type="Proteomes" id="UP001596512">
    <property type="component" value="Unassembled WGS sequence"/>
</dbReference>
<protein>
    <submittedName>
        <fullName evidence="2">Uncharacterized protein</fullName>
    </submittedName>
</protein>
<feature type="region of interest" description="Disordered" evidence="1">
    <location>
        <begin position="1"/>
        <end position="25"/>
    </location>
</feature>
<evidence type="ECO:0000313" key="3">
    <source>
        <dbReference type="Proteomes" id="UP001596512"/>
    </source>
</evidence>
<dbReference type="EMBL" id="JBHTEY010000004">
    <property type="protein sequence ID" value="MFC7617418.1"/>
    <property type="molecule type" value="Genomic_DNA"/>
</dbReference>
<comment type="caution">
    <text evidence="2">The sequence shown here is derived from an EMBL/GenBank/DDBJ whole genome shotgun (WGS) entry which is preliminary data.</text>
</comment>
<accession>A0ABW2TY97</accession>
<organism evidence="2 3">
    <name type="scientific">Actinokineospora soli</name>
    <dbReference type="NCBI Taxonomy" id="1048753"/>
    <lineage>
        <taxon>Bacteria</taxon>
        <taxon>Bacillati</taxon>
        <taxon>Actinomycetota</taxon>
        <taxon>Actinomycetes</taxon>
        <taxon>Pseudonocardiales</taxon>
        <taxon>Pseudonocardiaceae</taxon>
        <taxon>Actinokineospora</taxon>
    </lineage>
</organism>
<keyword evidence="3" id="KW-1185">Reference proteome</keyword>
<gene>
    <name evidence="2" type="ORF">ACFQV2_32350</name>
</gene>
<proteinExistence type="predicted"/>